<evidence type="ECO:0000256" key="1">
    <source>
        <dbReference type="ARBA" id="ARBA00004123"/>
    </source>
</evidence>
<dbReference type="PANTHER" id="PTHR46481:SF10">
    <property type="entry name" value="ZINC FINGER BED DOMAIN-CONTAINING PROTEIN 39"/>
    <property type="match status" value="1"/>
</dbReference>
<dbReference type="Proteomes" id="UP000069940">
    <property type="component" value="Unassembled WGS sequence"/>
</dbReference>
<sequence length="390" mass="44789">MEEIEDSPTCSMKIQATKRKGPSFVSMVKNFILEADGKFKCKIEEFGRCAYSQENYDAGNFVRHFRNMHHDVAQRLGFSGGTPAKKKRTSEKLTIFFDRQKFYEACVKLVTKHNLPLCCFEWEALRLILDPLAEALNTTINRKNMKNHLQRISGSIIEGIKQEISERLISIKIDSASRFGRHILCINAQYELNHEVMTRTLCMIEVKESQTAKFLKIQILEVLKRFNISLDQIFSITSDNGANMIAAAKKLQQQFSTAVASDDWANEEDVIDNTEEIMDSLSVELSDHFNIVRCASHTLQLALNDVVSNSDANIKIVTEFSKSVKKIKFKAFFEYHKLSYPPLWAPTRWCGKYKMIRSIINQESLFTMLGEQYPEIGMLIFIVKIVLLLI</sequence>
<reference evidence="6" key="2">
    <citation type="submission" date="2025-05" db="UniProtKB">
        <authorList>
            <consortium name="EnsemblMetazoa"/>
        </authorList>
    </citation>
    <scope>IDENTIFICATION</scope>
    <source>
        <strain evidence="6">Foshan</strain>
    </source>
</reference>
<comment type="subcellular location">
    <subcellularLocation>
        <location evidence="1">Nucleus</location>
    </subcellularLocation>
</comment>
<dbReference type="InterPro" id="IPR012337">
    <property type="entry name" value="RNaseH-like_sf"/>
</dbReference>
<dbReference type="InterPro" id="IPR052035">
    <property type="entry name" value="ZnF_BED_domain_contain"/>
</dbReference>
<dbReference type="SUPFAM" id="SSF53098">
    <property type="entry name" value="Ribonuclease H-like"/>
    <property type="match status" value="1"/>
</dbReference>
<keyword evidence="3" id="KW-0863">Zinc-finger</keyword>
<evidence type="ECO:0000256" key="4">
    <source>
        <dbReference type="ARBA" id="ARBA00022833"/>
    </source>
</evidence>
<evidence type="ECO:0000256" key="3">
    <source>
        <dbReference type="ARBA" id="ARBA00022771"/>
    </source>
</evidence>
<evidence type="ECO:0000313" key="6">
    <source>
        <dbReference type="EnsemblMetazoa" id="AALFPA23_000019.P26"/>
    </source>
</evidence>
<keyword evidence="4" id="KW-0862">Zinc</keyword>
<reference evidence="7" key="1">
    <citation type="journal article" date="2015" name="Proc. Natl. Acad. Sci. U.S.A.">
        <title>Genome sequence of the Asian Tiger mosquito, Aedes albopictus, reveals insights into its biology, genetics, and evolution.</title>
        <authorList>
            <person name="Chen X.G."/>
            <person name="Jiang X."/>
            <person name="Gu J."/>
            <person name="Xu M."/>
            <person name="Wu Y."/>
            <person name="Deng Y."/>
            <person name="Zhang C."/>
            <person name="Bonizzoni M."/>
            <person name="Dermauw W."/>
            <person name="Vontas J."/>
            <person name="Armbruster P."/>
            <person name="Huang X."/>
            <person name="Yang Y."/>
            <person name="Zhang H."/>
            <person name="He W."/>
            <person name="Peng H."/>
            <person name="Liu Y."/>
            <person name="Wu K."/>
            <person name="Chen J."/>
            <person name="Lirakis M."/>
            <person name="Topalis P."/>
            <person name="Van Leeuwen T."/>
            <person name="Hall A.B."/>
            <person name="Jiang X."/>
            <person name="Thorpe C."/>
            <person name="Mueller R.L."/>
            <person name="Sun C."/>
            <person name="Waterhouse R.M."/>
            <person name="Yan G."/>
            <person name="Tu Z.J."/>
            <person name="Fang X."/>
            <person name="James A.A."/>
        </authorList>
    </citation>
    <scope>NUCLEOTIDE SEQUENCE [LARGE SCALE GENOMIC DNA]</scope>
    <source>
        <strain evidence="7">Foshan</strain>
    </source>
</reference>
<keyword evidence="7" id="KW-1185">Reference proteome</keyword>
<dbReference type="EnsemblMetazoa" id="AALFPA23_000019.R26">
    <property type="protein sequence ID" value="AALFPA23_000019.P26"/>
    <property type="gene ID" value="AALFPA23_000019"/>
</dbReference>
<dbReference type="RefSeq" id="XP_062710842.1">
    <property type="nucleotide sequence ID" value="XM_062854858.1"/>
</dbReference>
<evidence type="ECO:0008006" key="8">
    <source>
        <dbReference type="Google" id="ProtNLM"/>
    </source>
</evidence>
<keyword evidence="5" id="KW-0539">Nucleus</keyword>
<proteinExistence type="predicted"/>
<evidence type="ECO:0000313" key="7">
    <source>
        <dbReference type="Proteomes" id="UP000069940"/>
    </source>
</evidence>
<evidence type="ECO:0000256" key="5">
    <source>
        <dbReference type="ARBA" id="ARBA00023242"/>
    </source>
</evidence>
<accession>A0ABM1XIL7</accession>
<organism evidence="6 7">
    <name type="scientific">Aedes albopictus</name>
    <name type="common">Asian tiger mosquito</name>
    <name type="synonym">Stegomyia albopicta</name>
    <dbReference type="NCBI Taxonomy" id="7160"/>
    <lineage>
        <taxon>Eukaryota</taxon>
        <taxon>Metazoa</taxon>
        <taxon>Ecdysozoa</taxon>
        <taxon>Arthropoda</taxon>
        <taxon>Hexapoda</taxon>
        <taxon>Insecta</taxon>
        <taxon>Pterygota</taxon>
        <taxon>Neoptera</taxon>
        <taxon>Endopterygota</taxon>
        <taxon>Diptera</taxon>
        <taxon>Nematocera</taxon>
        <taxon>Culicoidea</taxon>
        <taxon>Culicidae</taxon>
        <taxon>Culicinae</taxon>
        <taxon>Aedini</taxon>
        <taxon>Aedes</taxon>
        <taxon>Stegomyia</taxon>
    </lineage>
</organism>
<keyword evidence="2" id="KW-0479">Metal-binding</keyword>
<protein>
    <recommendedName>
        <fullName evidence="8">DUF4371 domain-containing protein</fullName>
    </recommendedName>
</protein>
<name>A0ABM1XIL7_AEDAL</name>
<dbReference type="GeneID" id="134288925"/>
<dbReference type="PANTHER" id="PTHR46481">
    <property type="entry name" value="ZINC FINGER BED DOMAIN-CONTAINING PROTEIN 4"/>
    <property type="match status" value="1"/>
</dbReference>
<evidence type="ECO:0000256" key="2">
    <source>
        <dbReference type="ARBA" id="ARBA00022723"/>
    </source>
</evidence>